<dbReference type="AlphaFoldDB" id="A0A7V0T6E9"/>
<dbReference type="EMBL" id="DSBX01000263">
    <property type="protein sequence ID" value="HDR00023.1"/>
    <property type="molecule type" value="Genomic_DNA"/>
</dbReference>
<keyword evidence="4" id="KW-0805">Transcription regulation</keyword>
<feature type="binding site" evidence="8">
    <location>
        <position position="136"/>
    </location>
    <ligand>
        <name>Fe cation</name>
        <dbReference type="ChEBI" id="CHEBI:24875"/>
    </ligand>
</feature>
<dbReference type="InterPro" id="IPR043135">
    <property type="entry name" value="Fur_C"/>
</dbReference>
<feature type="binding site" evidence="8">
    <location>
        <position position="98"/>
    </location>
    <ligand>
        <name>Fe cation</name>
        <dbReference type="ChEBI" id="CHEBI:24875"/>
    </ligand>
</feature>
<dbReference type="SUPFAM" id="SSF46785">
    <property type="entry name" value="Winged helix' DNA-binding domain"/>
    <property type="match status" value="1"/>
</dbReference>
<evidence type="ECO:0000313" key="9">
    <source>
        <dbReference type="EMBL" id="HDR00023.1"/>
    </source>
</evidence>
<comment type="cofactor">
    <cofactor evidence="8">
        <name>Mn(2+)</name>
        <dbReference type="ChEBI" id="CHEBI:29035"/>
    </cofactor>
    <cofactor evidence="8">
        <name>Fe(2+)</name>
        <dbReference type="ChEBI" id="CHEBI:29033"/>
    </cofactor>
    <text evidence="8">Binds 1 Mn(2+) or Fe(2+) ion per subunit.</text>
</comment>
<dbReference type="Gene3D" id="3.30.1490.190">
    <property type="match status" value="1"/>
</dbReference>
<dbReference type="GO" id="GO:1900376">
    <property type="term" value="P:regulation of secondary metabolite biosynthetic process"/>
    <property type="evidence" value="ECO:0007669"/>
    <property type="project" value="TreeGrafter"/>
</dbReference>
<evidence type="ECO:0000256" key="6">
    <source>
        <dbReference type="ARBA" id="ARBA00023163"/>
    </source>
</evidence>
<accession>A0A7V0T6E9</accession>
<dbReference type="InterPro" id="IPR002481">
    <property type="entry name" value="FUR"/>
</dbReference>
<dbReference type="InterPro" id="IPR036390">
    <property type="entry name" value="WH_DNA-bd_sf"/>
</dbReference>
<dbReference type="CDD" id="cd07153">
    <property type="entry name" value="Fur_like"/>
    <property type="match status" value="1"/>
</dbReference>
<dbReference type="GO" id="GO:0003700">
    <property type="term" value="F:DNA-binding transcription factor activity"/>
    <property type="evidence" value="ECO:0007669"/>
    <property type="project" value="InterPro"/>
</dbReference>
<comment type="similarity">
    <text evidence="1">Belongs to the Fur family.</text>
</comment>
<keyword evidence="3 7" id="KW-0862">Zinc</keyword>
<organism evidence="9">
    <name type="scientific">candidate division WOR-3 bacterium</name>
    <dbReference type="NCBI Taxonomy" id="2052148"/>
    <lineage>
        <taxon>Bacteria</taxon>
        <taxon>Bacteria division WOR-3</taxon>
    </lineage>
</organism>
<keyword evidence="7" id="KW-0479">Metal-binding</keyword>
<evidence type="ECO:0000256" key="4">
    <source>
        <dbReference type="ARBA" id="ARBA00023015"/>
    </source>
</evidence>
<reference evidence="9" key="1">
    <citation type="journal article" date="2020" name="mSystems">
        <title>Genome- and Community-Level Interaction Insights into Carbon Utilization and Element Cycling Functions of Hydrothermarchaeota in Hydrothermal Sediment.</title>
        <authorList>
            <person name="Zhou Z."/>
            <person name="Liu Y."/>
            <person name="Xu W."/>
            <person name="Pan J."/>
            <person name="Luo Z.H."/>
            <person name="Li M."/>
        </authorList>
    </citation>
    <scope>NUCLEOTIDE SEQUENCE [LARGE SCALE GENOMIC DNA]</scope>
    <source>
        <strain evidence="9">SpSt-1182</strain>
    </source>
</reference>
<dbReference type="Proteomes" id="UP000885672">
    <property type="component" value="Unassembled WGS sequence"/>
</dbReference>
<evidence type="ECO:0000256" key="7">
    <source>
        <dbReference type="PIRSR" id="PIRSR602481-1"/>
    </source>
</evidence>
<keyword evidence="6" id="KW-0804">Transcription</keyword>
<dbReference type="InterPro" id="IPR036388">
    <property type="entry name" value="WH-like_DNA-bd_sf"/>
</dbReference>
<sequence length="154" mass="16948">MELNSIYDDATTRDALRRSGLKATPRRLAVAAFLSGTGGRAATPEEVHARLRPQLSRLGLQTVYRVLEELAGAGLLARVERGDRRRSYAACPVGGERHHHHIVCTDCGRVASVDCGFPDTQRRRIERRTGFRVSGHSMQVAGVCPVCRSKGSRR</sequence>
<evidence type="ECO:0000256" key="8">
    <source>
        <dbReference type="PIRSR" id="PIRSR602481-2"/>
    </source>
</evidence>
<keyword evidence="5" id="KW-0238">DNA-binding</keyword>
<dbReference type="Gene3D" id="1.10.10.10">
    <property type="entry name" value="Winged helix-like DNA-binding domain superfamily/Winged helix DNA-binding domain"/>
    <property type="match status" value="1"/>
</dbReference>
<comment type="cofactor">
    <cofactor evidence="7">
        <name>Zn(2+)</name>
        <dbReference type="ChEBI" id="CHEBI:29105"/>
    </cofactor>
    <text evidence="7">Binds 1 zinc ion per subunit.</text>
</comment>
<dbReference type="GO" id="GO:0000976">
    <property type="term" value="F:transcription cis-regulatory region binding"/>
    <property type="evidence" value="ECO:0007669"/>
    <property type="project" value="TreeGrafter"/>
</dbReference>
<proteinExistence type="inferred from homology"/>
<feature type="binding site" evidence="7">
    <location>
        <position position="144"/>
    </location>
    <ligand>
        <name>Zn(2+)</name>
        <dbReference type="ChEBI" id="CHEBI:29105"/>
    </ligand>
</feature>
<feature type="binding site" evidence="7">
    <location>
        <position position="104"/>
    </location>
    <ligand>
        <name>Zn(2+)</name>
        <dbReference type="ChEBI" id="CHEBI:29105"/>
    </ligand>
</feature>
<dbReference type="PANTHER" id="PTHR33202:SF7">
    <property type="entry name" value="FERRIC UPTAKE REGULATION PROTEIN"/>
    <property type="match status" value="1"/>
</dbReference>
<evidence type="ECO:0000256" key="5">
    <source>
        <dbReference type="ARBA" id="ARBA00023125"/>
    </source>
</evidence>
<dbReference type="Pfam" id="PF01475">
    <property type="entry name" value="FUR"/>
    <property type="match status" value="1"/>
</dbReference>
<dbReference type="GO" id="GO:0008270">
    <property type="term" value="F:zinc ion binding"/>
    <property type="evidence" value="ECO:0007669"/>
    <property type="project" value="TreeGrafter"/>
</dbReference>
<feature type="binding site" evidence="7">
    <location>
        <position position="107"/>
    </location>
    <ligand>
        <name>Zn(2+)</name>
        <dbReference type="ChEBI" id="CHEBI:29105"/>
    </ligand>
</feature>
<evidence type="ECO:0000256" key="2">
    <source>
        <dbReference type="ARBA" id="ARBA00022491"/>
    </source>
</evidence>
<evidence type="ECO:0000256" key="3">
    <source>
        <dbReference type="ARBA" id="ARBA00022833"/>
    </source>
</evidence>
<keyword evidence="2" id="KW-0678">Repressor</keyword>
<protein>
    <submittedName>
        <fullName evidence="9">Transcriptional repressor</fullName>
    </submittedName>
</protein>
<dbReference type="PANTHER" id="PTHR33202">
    <property type="entry name" value="ZINC UPTAKE REGULATION PROTEIN"/>
    <property type="match status" value="1"/>
</dbReference>
<gene>
    <name evidence="9" type="ORF">ENN51_07065</name>
</gene>
<comment type="caution">
    <text evidence="9">The sequence shown here is derived from an EMBL/GenBank/DDBJ whole genome shotgun (WGS) entry which is preliminary data.</text>
</comment>
<feature type="binding site" evidence="7">
    <location>
        <position position="147"/>
    </location>
    <ligand>
        <name>Zn(2+)</name>
        <dbReference type="ChEBI" id="CHEBI:29105"/>
    </ligand>
</feature>
<dbReference type="GO" id="GO:0045892">
    <property type="term" value="P:negative regulation of DNA-templated transcription"/>
    <property type="evidence" value="ECO:0007669"/>
    <property type="project" value="TreeGrafter"/>
</dbReference>
<evidence type="ECO:0000256" key="1">
    <source>
        <dbReference type="ARBA" id="ARBA00007957"/>
    </source>
</evidence>
<name>A0A7V0T6E9_UNCW3</name>
<keyword evidence="8" id="KW-0408">Iron</keyword>